<protein>
    <submittedName>
        <fullName evidence="1">Uncharacterized protein</fullName>
    </submittedName>
</protein>
<gene>
    <name evidence="1" type="ORF">I595_2745</name>
</gene>
<proteinExistence type="predicted"/>
<dbReference type="AlphaFoldDB" id="A0A0P7ASY2"/>
<dbReference type="EMBL" id="LDJX01000005">
    <property type="protein sequence ID" value="KPM31478.1"/>
    <property type="molecule type" value="Genomic_DNA"/>
</dbReference>
<reference evidence="1 2" key="1">
    <citation type="submission" date="2015-09" db="EMBL/GenBank/DDBJ databases">
        <title>Genome sequence of the marine flavobacterium Croceitalea dokdonensis DOKDO 023 that contains proton- and sodium-pumping rhodopsins.</title>
        <authorList>
            <person name="Kwon S.-K."/>
            <person name="Lee H.K."/>
            <person name="Kwak M.-J."/>
            <person name="Kim J.F."/>
        </authorList>
    </citation>
    <scope>NUCLEOTIDE SEQUENCE [LARGE SCALE GENOMIC DNA]</scope>
    <source>
        <strain evidence="1 2">DOKDO 023</strain>
    </source>
</reference>
<sequence>MAPKQEAGTFLWKVWEQQKLRCHGLGFYLTAIPYGLPSSM</sequence>
<evidence type="ECO:0000313" key="2">
    <source>
        <dbReference type="Proteomes" id="UP000050280"/>
    </source>
</evidence>
<evidence type="ECO:0000313" key="1">
    <source>
        <dbReference type="EMBL" id="KPM31478.1"/>
    </source>
</evidence>
<dbReference type="Proteomes" id="UP000050280">
    <property type="component" value="Unassembled WGS sequence"/>
</dbReference>
<accession>A0A0P7ASY2</accession>
<name>A0A0P7ASY2_9FLAO</name>
<comment type="caution">
    <text evidence="1">The sequence shown here is derived from an EMBL/GenBank/DDBJ whole genome shotgun (WGS) entry which is preliminary data.</text>
</comment>
<keyword evidence="2" id="KW-1185">Reference proteome</keyword>
<organism evidence="1 2">
    <name type="scientific">Croceitalea dokdonensis DOKDO 023</name>
    <dbReference type="NCBI Taxonomy" id="1300341"/>
    <lineage>
        <taxon>Bacteria</taxon>
        <taxon>Pseudomonadati</taxon>
        <taxon>Bacteroidota</taxon>
        <taxon>Flavobacteriia</taxon>
        <taxon>Flavobacteriales</taxon>
        <taxon>Flavobacteriaceae</taxon>
        <taxon>Croceitalea</taxon>
    </lineage>
</organism>